<sequence>NQPNDNASIKENLDAGKVGKETVSAQQYVLLPLWSTGSQDPQNTADDVADAAFDVKENENDVHVSANERDKVNAAEPNSTNNTNSFNTASPSVNAVSPNFGIAKKSSFVDPSKHPDDPDMSE</sequence>
<feature type="region of interest" description="Disordered" evidence="1">
    <location>
        <begin position="58"/>
        <end position="122"/>
    </location>
</feature>
<evidence type="ECO:0000256" key="1">
    <source>
        <dbReference type="SAM" id="MobiDB-lite"/>
    </source>
</evidence>
<feature type="compositionally biased region" description="Low complexity" evidence="1">
    <location>
        <begin position="78"/>
        <end position="90"/>
    </location>
</feature>
<dbReference type="EMBL" id="BKCJ011333457">
    <property type="protein sequence ID" value="GFD21950.1"/>
    <property type="molecule type" value="Genomic_DNA"/>
</dbReference>
<gene>
    <name evidence="2" type="ORF">Tci_893919</name>
</gene>
<evidence type="ECO:0000313" key="2">
    <source>
        <dbReference type="EMBL" id="GFD21950.1"/>
    </source>
</evidence>
<feature type="non-terminal residue" evidence="2">
    <location>
        <position position="1"/>
    </location>
</feature>
<protein>
    <submittedName>
        <fullName evidence="2">Uncharacterized protein</fullName>
    </submittedName>
</protein>
<feature type="compositionally biased region" description="Basic and acidic residues" evidence="1">
    <location>
        <begin position="58"/>
        <end position="73"/>
    </location>
</feature>
<organism evidence="2">
    <name type="scientific">Tanacetum cinerariifolium</name>
    <name type="common">Dalmatian daisy</name>
    <name type="synonym">Chrysanthemum cinerariifolium</name>
    <dbReference type="NCBI Taxonomy" id="118510"/>
    <lineage>
        <taxon>Eukaryota</taxon>
        <taxon>Viridiplantae</taxon>
        <taxon>Streptophyta</taxon>
        <taxon>Embryophyta</taxon>
        <taxon>Tracheophyta</taxon>
        <taxon>Spermatophyta</taxon>
        <taxon>Magnoliopsida</taxon>
        <taxon>eudicotyledons</taxon>
        <taxon>Gunneridae</taxon>
        <taxon>Pentapetalae</taxon>
        <taxon>asterids</taxon>
        <taxon>campanulids</taxon>
        <taxon>Asterales</taxon>
        <taxon>Asteraceae</taxon>
        <taxon>Asteroideae</taxon>
        <taxon>Anthemideae</taxon>
        <taxon>Anthemidinae</taxon>
        <taxon>Tanacetum</taxon>
    </lineage>
</organism>
<accession>A0A699UH96</accession>
<feature type="non-terminal residue" evidence="2">
    <location>
        <position position="122"/>
    </location>
</feature>
<feature type="compositionally biased region" description="Basic and acidic residues" evidence="1">
    <location>
        <begin position="111"/>
        <end position="122"/>
    </location>
</feature>
<comment type="caution">
    <text evidence="2">The sequence shown here is derived from an EMBL/GenBank/DDBJ whole genome shotgun (WGS) entry which is preliminary data.</text>
</comment>
<reference evidence="2" key="1">
    <citation type="journal article" date="2019" name="Sci. Rep.">
        <title>Draft genome of Tanacetum cinerariifolium, the natural source of mosquito coil.</title>
        <authorList>
            <person name="Yamashiro T."/>
            <person name="Shiraishi A."/>
            <person name="Satake H."/>
            <person name="Nakayama K."/>
        </authorList>
    </citation>
    <scope>NUCLEOTIDE SEQUENCE</scope>
</reference>
<dbReference type="AlphaFoldDB" id="A0A699UH96"/>
<name>A0A699UH96_TANCI</name>
<proteinExistence type="predicted"/>